<organism evidence="2">
    <name type="scientific">hydrothermal vent metagenome</name>
    <dbReference type="NCBI Taxonomy" id="652676"/>
    <lineage>
        <taxon>unclassified sequences</taxon>
        <taxon>metagenomes</taxon>
        <taxon>ecological metagenomes</taxon>
    </lineage>
</organism>
<dbReference type="AlphaFoldDB" id="A0A3B1E8T7"/>
<evidence type="ECO:0000313" key="2">
    <source>
        <dbReference type="EMBL" id="VAX42017.1"/>
    </source>
</evidence>
<reference evidence="2" key="1">
    <citation type="submission" date="2018-06" db="EMBL/GenBank/DDBJ databases">
        <authorList>
            <person name="Zhirakovskaya E."/>
        </authorList>
    </citation>
    <scope>NUCLEOTIDE SEQUENCE</scope>
</reference>
<gene>
    <name evidence="2" type="ORF">MNBD_PLANCTO03-1722</name>
</gene>
<accession>A0A3B1E8T7</accession>
<name>A0A3B1E8T7_9ZZZZ</name>
<dbReference type="EMBL" id="UOGK01000628">
    <property type="protein sequence ID" value="VAX42017.1"/>
    <property type="molecule type" value="Genomic_DNA"/>
</dbReference>
<evidence type="ECO:0000256" key="1">
    <source>
        <dbReference type="SAM" id="MobiDB-lite"/>
    </source>
</evidence>
<protein>
    <recommendedName>
        <fullName evidence="3">DUF3352 domain-containing protein</fullName>
    </recommendedName>
</protein>
<evidence type="ECO:0008006" key="3">
    <source>
        <dbReference type="Google" id="ProtNLM"/>
    </source>
</evidence>
<proteinExistence type="predicted"/>
<feature type="compositionally biased region" description="Acidic residues" evidence="1">
    <location>
        <begin position="556"/>
        <end position="570"/>
    </location>
</feature>
<sequence>MMKMQTRVLGILAAAGLAATPALAVPPALDHLSADTPIIIGIQSLSGLTADAQKWGTMFAPPEAAMGLMMVEQMLQMPGLNPDGSAAVALVFPDGTMDAEPIPTIILPVSSFSDFVEAMQGEASDGVTALNFQGQTLFAKDIGSGFMAMGPVMELIEDFDGSTGNNRAHDARLGTRGAEAADQAGVFVVIDVESMRPQLEMALDEMGAQMEFAAMMGGEAAAQQIEMVMNAAEAVVNEGQTAFVGLGSSDDGLWLDFAGQFAEGSDTGAVFADAGNSSSLFGALPNLDYIVAFAFDNSSEGIRSLMTAAVEMSEGMGMGFQTADIMALNNGQSMVIGTTPGLFAGGLFANTVQFTASDNPEQLYDAMKTMTIEMDGMSQNGILYHTSFEENAAEAAGYNLHAWGMMMEGDPDHENGVAVGMQLQQMTMLFGGQAGPSGYMATTDEGIYASFSKNRKLMETVLTGEGGQLIDNAGMAMVADHLPEARTAEGYLNIKGVLDMVMPFLSMMGMGADIDLPEEMNPIGFGLATGDGGMHARLFVPGDVLEFGAAMAEQFSGDDEWDDDEVEEEPESKPKF</sequence>
<feature type="region of interest" description="Disordered" evidence="1">
    <location>
        <begin position="556"/>
        <end position="576"/>
    </location>
</feature>